<keyword evidence="2" id="KW-1185">Reference proteome</keyword>
<gene>
    <name evidence="1" type="ORF">SCF082_LOCUS50108</name>
</gene>
<dbReference type="EMBL" id="CAXAMM010042940">
    <property type="protein sequence ID" value="CAK9107649.1"/>
    <property type="molecule type" value="Genomic_DNA"/>
</dbReference>
<evidence type="ECO:0000313" key="1">
    <source>
        <dbReference type="EMBL" id="CAK9107649.1"/>
    </source>
</evidence>
<sequence length="109" mass="12357">MAALGWRHHGEDQELANHQVLLDAAAEAGLDREEARKVLDSKRFSQELAESSRTWLRKTMSPSGFGMVSGIPVLIFRAPWRSEEILQGSVPQSDIEQLLRKLEVQHPFH</sequence>
<dbReference type="SUPFAM" id="SSF52833">
    <property type="entry name" value="Thioredoxin-like"/>
    <property type="match status" value="1"/>
</dbReference>
<accession>A0ABP0S5P6</accession>
<dbReference type="Gene3D" id="3.40.30.10">
    <property type="entry name" value="Glutaredoxin"/>
    <property type="match status" value="1"/>
</dbReference>
<comment type="caution">
    <text evidence="1">The sequence shown here is derived from an EMBL/GenBank/DDBJ whole genome shotgun (WGS) entry which is preliminary data.</text>
</comment>
<protein>
    <submittedName>
        <fullName evidence="1">DSBA domain-containing protein</fullName>
    </submittedName>
</protein>
<organism evidence="1 2">
    <name type="scientific">Durusdinium trenchii</name>
    <dbReference type="NCBI Taxonomy" id="1381693"/>
    <lineage>
        <taxon>Eukaryota</taxon>
        <taxon>Sar</taxon>
        <taxon>Alveolata</taxon>
        <taxon>Dinophyceae</taxon>
        <taxon>Suessiales</taxon>
        <taxon>Symbiodiniaceae</taxon>
        <taxon>Durusdinium</taxon>
    </lineage>
</organism>
<dbReference type="InterPro" id="IPR036249">
    <property type="entry name" value="Thioredoxin-like_sf"/>
</dbReference>
<proteinExistence type="predicted"/>
<dbReference type="Proteomes" id="UP001642464">
    <property type="component" value="Unassembled WGS sequence"/>
</dbReference>
<reference evidence="1 2" key="1">
    <citation type="submission" date="2024-02" db="EMBL/GenBank/DDBJ databases">
        <authorList>
            <person name="Chen Y."/>
            <person name="Shah S."/>
            <person name="Dougan E. K."/>
            <person name="Thang M."/>
            <person name="Chan C."/>
        </authorList>
    </citation>
    <scope>NUCLEOTIDE SEQUENCE [LARGE SCALE GENOMIC DNA]</scope>
</reference>
<name>A0ABP0S5P6_9DINO</name>
<evidence type="ECO:0000313" key="2">
    <source>
        <dbReference type="Proteomes" id="UP001642464"/>
    </source>
</evidence>